<accession>A0AAV4BCH0</accession>
<comment type="caution">
    <text evidence="2">The sequence shown here is derived from an EMBL/GenBank/DDBJ whole genome shotgun (WGS) entry which is preliminary data.</text>
</comment>
<dbReference type="AlphaFoldDB" id="A0AAV4BCH0"/>
<keyword evidence="3" id="KW-1185">Reference proteome</keyword>
<dbReference type="Proteomes" id="UP000735302">
    <property type="component" value="Unassembled WGS sequence"/>
</dbReference>
<gene>
    <name evidence="2" type="ORF">PoB_004327500</name>
</gene>
<proteinExistence type="predicted"/>
<evidence type="ECO:0000256" key="1">
    <source>
        <dbReference type="SAM" id="MobiDB-lite"/>
    </source>
</evidence>
<name>A0AAV4BCH0_9GAST</name>
<evidence type="ECO:0000313" key="3">
    <source>
        <dbReference type="Proteomes" id="UP000735302"/>
    </source>
</evidence>
<dbReference type="EMBL" id="BLXT01004716">
    <property type="protein sequence ID" value="GFO16770.1"/>
    <property type="molecule type" value="Genomic_DNA"/>
</dbReference>
<feature type="region of interest" description="Disordered" evidence="1">
    <location>
        <begin position="34"/>
        <end position="80"/>
    </location>
</feature>
<organism evidence="2 3">
    <name type="scientific">Plakobranchus ocellatus</name>
    <dbReference type="NCBI Taxonomy" id="259542"/>
    <lineage>
        <taxon>Eukaryota</taxon>
        <taxon>Metazoa</taxon>
        <taxon>Spiralia</taxon>
        <taxon>Lophotrochozoa</taxon>
        <taxon>Mollusca</taxon>
        <taxon>Gastropoda</taxon>
        <taxon>Heterobranchia</taxon>
        <taxon>Euthyneura</taxon>
        <taxon>Panpulmonata</taxon>
        <taxon>Sacoglossa</taxon>
        <taxon>Placobranchoidea</taxon>
        <taxon>Plakobranchidae</taxon>
        <taxon>Plakobranchus</taxon>
    </lineage>
</organism>
<sequence>MLSSVIGAAGVDLPCFILSDSAKRWFIFVMNDGNNYYRDDSGNIGEGDDDDDYDNDNDDQGSGDDGDDNDERGDDDHDGQ</sequence>
<protein>
    <submittedName>
        <fullName evidence="2">Uncharacterized protein</fullName>
    </submittedName>
</protein>
<reference evidence="2 3" key="1">
    <citation type="journal article" date="2021" name="Elife">
        <title>Chloroplast acquisition without the gene transfer in kleptoplastic sea slugs, Plakobranchus ocellatus.</title>
        <authorList>
            <person name="Maeda T."/>
            <person name="Takahashi S."/>
            <person name="Yoshida T."/>
            <person name="Shimamura S."/>
            <person name="Takaki Y."/>
            <person name="Nagai Y."/>
            <person name="Toyoda A."/>
            <person name="Suzuki Y."/>
            <person name="Arimoto A."/>
            <person name="Ishii H."/>
            <person name="Satoh N."/>
            <person name="Nishiyama T."/>
            <person name="Hasebe M."/>
            <person name="Maruyama T."/>
            <person name="Minagawa J."/>
            <person name="Obokata J."/>
            <person name="Shigenobu S."/>
        </authorList>
    </citation>
    <scope>NUCLEOTIDE SEQUENCE [LARGE SCALE GENOMIC DNA]</scope>
</reference>
<feature type="compositionally biased region" description="Acidic residues" evidence="1">
    <location>
        <begin position="46"/>
        <end position="73"/>
    </location>
</feature>
<evidence type="ECO:0000313" key="2">
    <source>
        <dbReference type="EMBL" id="GFO16770.1"/>
    </source>
</evidence>